<dbReference type="RefSeq" id="WP_406789025.1">
    <property type="nucleotide sequence ID" value="NZ_JBJIAA010000016.1"/>
</dbReference>
<dbReference type="InterPro" id="IPR002477">
    <property type="entry name" value="Peptidoglycan-bd-like"/>
</dbReference>
<dbReference type="Gene3D" id="1.10.101.10">
    <property type="entry name" value="PGBD-like superfamily/PGBD"/>
    <property type="match status" value="2"/>
</dbReference>
<evidence type="ECO:0000256" key="3">
    <source>
        <dbReference type="ARBA" id="ARBA00023295"/>
    </source>
</evidence>
<evidence type="ECO:0000259" key="4">
    <source>
        <dbReference type="Pfam" id="PF01471"/>
    </source>
</evidence>
<dbReference type="PANTHER" id="PTHR34135">
    <property type="entry name" value="LYSOZYME"/>
    <property type="match status" value="1"/>
</dbReference>
<keyword evidence="6" id="KW-1185">Reference proteome</keyword>
<dbReference type="Pfam" id="PF01471">
    <property type="entry name" value="PG_binding_1"/>
    <property type="match status" value="2"/>
</dbReference>
<dbReference type="Pfam" id="PF01183">
    <property type="entry name" value="Glyco_hydro_25"/>
    <property type="match status" value="1"/>
</dbReference>
<feature type="domain" description="Peptidoglycan binding-like" evidence="4">
    <location>
        <begin position="280"/>
        <end position="322"/>
    </location>
</feature>
<proteinExistence type="inferred from homology"/>
<dbReference type="SUPFAM" id="SSF47090">
    <property type="entry name" value="PGBD-like"/>
    <property type="match status" value="2"/>
</dbReference>
<keyword evidence="3" id="KW-0326">Glycosidase</keyword>
<comment type="caution">
    <text evidence="5">The sequence shown here is derived from an EMBL/GenBank/DDBJ whole genome shotgun (WGS) entry which is preliminary data.</text>
</comment>
<dbReference type="EMBL" id="JBJIAA010000016">
    <property type="protein sequence ID" value="MFL0252370.1"/>
    <property type="molecule type" value="Genomic_DNA"/>
</dbReference>
<dbReference type="PANTHER" id="PTHR34135:SF2">
    <property type="entry name" value="LYSOZYME"/>
    <property type="match status" value="1"/>
</dbReference>
<gene>
    <name evidence="5" type="ORF">ACJDT4_18325</name>
</gene>
<organism evidence="5 6">
    <name type="scientific">Clostridium neuense</name>
    <dbReference type="NCBI Taxonomy" id="1728934"/>
    <lineage>
        <taxon>Bacteria</taxon>
        <taxon>Bacillati</taxon>
        <taxon>Bacillota</taxon>
        <taxon>Clostridia</taxon>
        <taxon>Eubacteriales</taxon>
        <taxon>Clostridiaceae</taxon>
        <taxon>Clostridium</taxon>
    </lineage>
</organism>
<evidence type="ECO:0000313" key="6">
    <source>
        <dbReference type="Proteomes" id="UP001623592"/>
    </source>
</evidence>
<evidence type="ECO:0000256" key="2">
    <source>
        <dbReference type="ARBA" id="ARBA00022801"/>
    </source>
</evidence>
<dbReference type="InterPro" id="IPR018077">
    <property type="entry name" value="Glyco_hydro_fam25_subgr"/>
</dbReference>
<dbReference type="InterPro" id="IPR017853">
    <property type="entry name" value="GH"/>
</dbReference>
<evidence type="ECO:0000256" key="1">
    <source>
        <dbReference type="ARBA" id="ARBA00010646"/>
    </source>
</evidence>
<dbReference type="InterPro" id="IPR002053">
    <property type="entry name" value="Glyco_hydro_25"/>
</dbReference>
<keyword evidence="2" id="KW-0378">Hydrolase</keyword>
<sequence>MKGIDISNLNGTVDISAVKNSGYGFVISKITEGSTFIDSYGSRNVSNTKANGLIAGAYHFARFRDKATAVREANFFKQNCPSNVDFVVLDFEQQCSGDMTEACIAFLNIISSIASALIYCNPNYINLHLNSNITKYPLWIAHYGVSSPSTPKWGTYAIWQYSESGRVSGVNGNVDLNVSGPSFNFKNNTGTTVKNSSIIRLQQELNSMINAGLVVDGIIGPATIAAIRRFQSIMGLNVDGIAGIMTWAAINEIRSYPTDGVKYPHYEYATRWIQWRVGAAIDGIFGSGTENKVKVFQRNINSAHGEKLAVDGIVGKETWRCMFKY</sequence>
<accession>A0ABW8TIS0</accession>
<dbReference type="PROSITE" id="PS51904">
    <property type="entry name" value="GLYCOSYL_HYDROL_F25_2"/>
    <property type="match status" value="1"/>
</dbReference>
<name>A0ABW8TIS0_9CLOT</name>
<evidence type="ECO:0000313" key="5">
    <source>
        <dbReference type="EMBL" id="MFL0252370.1"/>
    </source>
</evidence>
<dbReference type="Proteomes" id="UP001623592">
    <property type="component" value="Unassembled WGS sequence"/>
</dbReference>
<dbReference type="InterPro" id="IPR036365">
    <property type="entry name" value="PGBD-like_sf"/>
</dbReference>
<feature type="domain" description="Peptidoglycan binding-like" evidence="4">
    <location>
        <begin position="196"/>
        <end position="250"/>
    </location>
</feature>
<protein>
    <submittedName>
        <fullName evidence="5">GH25 family lysozyme</fullName>
    </submittedName>
</protein>
<dbReference type="SMART" id="SM00641">
    <property type="entry name" value="Glyco_25"/>
    <property type="match status" value="1"/>
</dbReference>
<dbReference type="InterPro" id="IPR036366">
    <property type="entry name" value="PGBDSf"/>
</dbReference>
<reference evidence="5 6" key="1">
    <citation type="submission" date="2024-11" db="EMBL/GenBank/DDBJ databases">
        <authorList>
            <person name="Heng Y.C."/>
            <person name="Lim A.C.H."/>
            <person name="Lee J.K.Y."/>
            <person name="Kittelmann S."/>
        </authorList>
    </citation>
    <scope>NUCLEOTIDE SEQUENCE [LARGE SCALE GENOMIC DNA]</scope>
    <source>
        <strain evidence="5 6">WILCCON 0114</strain>
    </source>
</reference>
<dbReference type="Gene3D" id="3.20.20.80">
    <property type="entry name" value="Glycosidases"/>
    <property type="match status" value="1"/>
</dbReference>
<comment type="similarity">
    <text evidence="1">Belongs to the glycosyl hydrolase 25 family.</text>
</comment>
<dbReference type="CDD" id="cd00599">
    <property type="entry name" value="GH25_muramidase"/>
    <property type="match status" value="1"/>
</dbReference>
<dbReference type="SUPFAM" id="SSF51445">
    <property type="entry name" value="(Trans)glycosidases"/>
    <property type="match status" value="1"/>
</dbReference>